<dbReference type="RefSeq" id="WP_152840786.1">
    <property type="nucleotide sequence ID" value="NZ_WHUG01000014.1"/>
</dbReference>
<sequence length="135" mass="14919">MWTHVASIETSATPAAVWALWSDVAGWKQWNAGIANIELHGPFADGTRFTMQVPGDDIFSSTLLTVRENQEFTDETIIDDNRVLVFHRIEALPSGLTRISYSTEITGPQEAEFGPMVVGDFPDVLAALKRLAENQ</sequence>
<dbReference type="Pfam" id="PF10604">
    <property type="entry name" value="Polyketide_cyc2"/>
    <property type="match status" value="1"/>
</dbReference>
<evidence type="ECO:0000313" key="2">
    <source>
        <dbReference type="Proteomes" id="UP000440498"/>
    </source>
</evidence>
<accession>A0A6A7N906</accession>
<gene>
    <name evidence="1" type="ORF">GEV02_25795</name>
</gene>
<protein>
    <submittedName>
        <fullName evidence="1">Polyketide cyclase/dehydrase</fullName>
    </submittedName>
</protein>
<dbReference type="Proteomes" id="UP000440498">
    <property type="component" value="Unassembled WGS sequence"/>
</dbReference>
<organism evidence="1 2">
    <name type="scientific">Rugamonas aquatica</name>
    <dbReference type="NCBI Taxonomy" id="2743357"/>
    <lineage>
        <taxon>Bacteria</taxon>
        <taxon>Pseudomonadati</taxon>
        <taxon>Pseudomonadota</taxon>
        <taxon>Betaproteobacteria</taxon>
        <taxon>Burkholderiales</taxon>
        <taxon>Oxalobacteraceae</taxon>
        <taxon>Telluria group</taxon>
        <taxon>Rugamonas</taxon>
    </lineage>
</organism>
<dbReference type="AlphaFoldDB" id="A0A6A7N906"/>
<dbReference type="Gene3D" id="3.30.530.20">
    <property type="match status" value="1"/>
</dbReference>
<evidence type="ECO:0000313" key="1">
    <source>
        <dbReference type="EMBL" id="MQA41564.1"/>
    </source>
</evidence>
<dbReference type="EMBL" id="WHUG01000014">
    <property type="protein sequence ID" value="MQA41564.1"/>
    <property type="molecule type" value="Genomic_DNA"/>
</dbReference>
<dbReference type="InterPro" id="IPR019587">
    <property type="entry name" value="Polyketide_cyclase/dehydratase"/>
</dbReference>
<reference evidence="1 2" key="1">
    <citation type="submission" date="2019-10" db="EMBL/GenBank/DDBJ databases">
        <title>Two novel species isolated from a subtropical stream in China.</title>
        <authorList>
            <person name="Lu H."/>
        </authorList>
    </citation>
    <scope>NUCLEOTIDE SEQUENCE [LARGE SCALE GENOMIC DNA]</scope>
    <source>
        <strain evidence="1 2">FT29W</strain>
    </source>
</reference>
<proteinExistence type="predicted"/>
<comment type="caution">
    <text evidence="1">The sequence shown here is derived from an EMBL/GenBank/DDBJ whole genome shotgun (WGS) entry which is preliminary data.</text>
</comment>
<name>A0A6A7N906_9BURK</name>
<keyword evidence="2" id="KW-1185">Reference proteome</keyword>
<dbReference type="InterPro" id="IPR023393">
    <property type="entry name" value="START-like_dom_sf"/>
</dbReference>
<dbReference type="SUPFAM" id="SSF55961">
    <property type="entry name" value="Bet v1-like"/>
    <property type="match status" value="1"/>
</dbReference>